<accession>A0A7R9BIU3</accession>
<feature type="region of interest" description="Disordered" evidence="1">
    <location>
        <begin position="396"/>
        <end position="513"/>
    </location>
</feature>
<organism evidence="2">
    <name type="scientific">Notodromas monacha</name>
    <dbReference type="NCBI Taxonomy" id="399045"/>
    <lineage>
        <taxon>Eukaryota</taxon>
        <taxon>Metazoa</taxon>
        <taxon>Ecdysozoa</taxon>
        <taxon>Arthropoda</taxon>
        <taxon>Crustacea</taxon>
        <taxon>Oligostraca</taxon>
        <taxon>Ostracoda</taxon>
        <taxon>Podocopa</taxon>
        <taxon>Podocopida</taxon>
        <taxon>Cypridocopina</taxon>
        <taxon>Cypridoidea</taxon>
        <taxon>Cyprididae</taxon>
        <taxon>Notodromas</taxon>
    </lineage>
</organism>
<name>A0A7R9BIU3_9CRUS</name>
<protein>
    <submittedName>
        <fullName evidence="2">Uncharacterized protein</fullName>
    </submittedName>
</protein>
<evidence type="ECO:0000256" key="1">
    <source>
        <dbReference type="SAM" id="MobiDB-lite"/>
    </source>
</evidence>
<feature type="compositionally biased region" description="Basic and acidic residues" evidence="1">
    <location>
        <begin position="623"/>
        <end position="654"/>
    </location>
</feature>
<reference evidence="2" key="1">
    <citation type="submission" date="2020-11" db="EMBL/GenBank/DDBJ databases">
        <authorList>
            <person name="Tran Van P."/>
        </authorList>
    </citation>
    <scope>NUCLEOTIDE SEQUENCE</scope>
</reference>
<feature type="compositionally biased region" description="Basic and acidic residues" evidence="1">
    <location>
        <begin position="415"/>
        <end position="434"/>
    </location>
</feature>
<gene>
    <name evidence="2" type="ORF">NMOB1V02_LOCUS2404</name>
</gene>
<dbReference type="EMBL" id="OA882307">
    <property type="protein sequence ID" value="CAD7274575.1"/>
    <property type="molecule type" value="Genomic_DNA"/>
</dbReference>
<feature type="compositionally biased region" description="Pro residues" evidence="1">
    <location>
        <begin position="797"/>
        <end position="809"/>
    </location>
</feature>
<feature type="compositionally biased region" description="Basic and acidic residues" evidence="1">
    <location>
        <begin position="570"/>
        <end position="597"/>
    </location>
</feature>
<dbReference type="EMBL" id="CAJPEX010000270">
    <property type="protein sequence ID" value="CAG0914727.1"/>
    <property type="molecule type" value="Genomic_DNA"/>
</dbReference>
<dbReference type="AlphaFoldDB" id="A0A7R9BIU3"/>
<feature type="compositionally biased region" description="Basic residues" evidence="1">
    <location>
        <begin position="55"/>
        <end position="78"/>
    </location>
</feature>
<keyword evidence="3" id="KW-1185">Reference proteome</keyword>
<proteinExistence type="predicted"/>
<dbReference type="Proteomes" id="UP000678499">
    <property type="component" value="Unassembled WGS sequence"/>
</dbReference>
<evidence type="ECO:0000313" key="3">
    <source>
        <dbReference type="Proteomes" id="UP000678499"/>
    </source>
</evidence>
<feature type="region of interest" description="Disordered" evidence="1">
    <location>
        <begin position="262"/>
        <end position="290"/>
    </location>
</feature>
<feature type="compositionally biased region" description="Basic and acidic residues" evidence="1">
    <location>
        <begin position="280"/>
        <end position="290"/>
    </location>
</feature>
<feature type="region of interest" description="Disordered" evidence="1">
    <location>
        <begin position="46"/>
        <end position="79"/>
    </location>
</feature>
<sequence length="864" mass="96140">MFSCHYSCRKCSESSSIIIENDDLFEQWARLRKSIEPADCRDDDERAISVGSDVKHRRHSKKHRKEKREHSELKRKHLKTESVSKDVDVDLVPAKKPKKFSPCSEKFSSMKKVNDDMLMKFSPAAPGNAKFLPKIPKIKPKLTQDPGNGIFRGREEGLRVLNNKIFLFTASGKQLSSTSKDVKPTVIPRAYHKASKDVKPRLEGCFIYLLRDRLLIARGLKYVFIPDGRNKFSKPIHSGQGTFRPGPRDPRRLLQPRSVTANTCSPRPPHHSSWGQHPVPKIEKSSVEPVVKPERSRAAEYLNAKALKNEIRISAESGSARPKPLIGNVVVEGSEEVKSPEYENRIPILIGGSCRMEPNPVDPTINYSNIIPLAGLDRGLVEGVAVESETLRSPNYKSVDPVETRRSSTLVQRPRPPDAHSVRSPRYESHDPVDTGRSSSVASQRPDPAITKSENISRDSDNIRPVGRLDLVRSSVCESAKSPKYEHRSPIDTGSGSSGALPKPKPPDASSTQSNLIVLTRSTQSDVLVRNVDNKNRPLGSQGMDERSSRNLASRPWDVDATFRKTNGRLNDERRDRVDAQYDKSDGRRHSKPERFSPGRFDPTTRRSPSTHETSARSSPSEGRPEVARDVRHDSGSGRRFEHGRDSVSTRRDNWPNPAPFKRASMSIYARTPAKSSSMRREPDPPKPVPGFLYHPKFKPVETPNSEVSVIDVTRNQRSAPSNEDMLRLVRGNESPREGRTGNTAKAPLLEIRSPLLRVPNKSVMDESISRVPRLETNRRNVDADVRAVPGQAGGGGPPPLLTVPPLRDPSPTTAEDESRQCGSGPAGAVSSLAQHFEKLIEEEEEDPVSLAEIFSGLMDEDNV</sequence>
<feature type="region of interest" description="Disordered" evidence="1">
    <location>
        <begin position="787"/>
        <end position="829"/>
    </location>
</feature>
<feature type="compositionally biased region" description="Polar residues" evidence="1">
    <location>
        <begin position="606"/>
        <end position="621"/>
    </location>
</feature>
<evidence type="ECO:0000313" key="2">
    <source>
        <dbReference type="EMBL" id="CAD7274575.1"/>
    </source>
</evidence>
<feature type="compositionally biased region" description="Basic and acidic residues" evidence="1">
    <location>
        <begin position="481"/>
        <end position="490"/>
    </location>
</feature>
<feature type="region of interest" description="Disordered" evidence="1">
    <location>
        <begin position="568"/>
        <end position="661"/>
    </location>
</feature>
<feature type="region of interest" description="Disordered" evidence="1">
    <location>
        <begin position="527"/>
        <end position="553"/>
    </location>
</feature>